<dbReference type="CDD" id="cd06261">
    <property type="entry name" value="TM_PBP2"/>
    <property type="match status" value="1"/>
</dbReference>
<evidence type="ECO:0000256" key="9">
    <source>
        <dbReference type="ARBA" id="ARBA00024202"/>
    </source>
</evidence>
<dbReference type="Proteomes" id="UP001229251">
    <property type="component" value="Unassembled WGS sequence"/>
</dbReference>
<evidence type="ECO:0000256" key="7">
    <source>
        <dbReference type="ARBA" id="ARBA00022989"/>
    </source>
</evidence>
<keyword evidence="6" id="KW-0653">Protein transport</keyword>
<dbReference type="SUPFAM" id="SSF161098">
    <property type="entry name" value="MetI-like"/>
    <property type="match status" value="1"/>
</dbReference>
<dbReference type="InterPro" id="IPR050366">
    <property type="entry name" value="BP-dependent_transpt_permease"/>
</dbReference>
<dbReference type="NCBIfam" id="NF043080">
    <property type="entry name" value="MMSYN1_0166"/>
    <property type="match status" value="1"/>
</dbReference>
<keyword evidence="5" id="KW-0571">Peptide transport</keyword>
<evidence type="ECO:0000256" key="5">
    <source>
        <dbReference type="ARBA" id="ARBA00022856"/>
    </source>
</evidence>
<dbReference type="InterPro" id="IPR035906">
    <property type="entry name" value="MetI-like_sf"/>
</dbReference>
<dbReference type="PANTHER" id="PTHR43386">
    <property type="entry name" value="OLIGOPEPTIDE TRANSPORT SYSTEM PERMEASE PROTEIN APPC"/>
    <property type="match status" value="1"/>
</dbReference>
<proteinExistence type="inferred from homology"/>
<evidence type="ECO:0000256" key="6">
    <source>
        <dbReference type="ARBA" id="ARBA00022927"/>
    </source>
</evidence>
<dbReference type="InterPro" id="IPR025966">
    <property type="entry name" value="OppC_N"/>
</dbReference>
<name>A0AAJ1V2V4_9LACT</name>
<evidence type="ECO:0000256" key="1">
    <source>
        <dbReference type="ARBA" id="ARBA00004651"/>
    </source>
</evidence>
<dbReference type="GO" id="GO:0005886">
    <property type="term" value="C:plasma membrane"/>
    <property type="evidence" value="ECO:0007669"/>
    <property type="project" value="UniProtKB-SubCell"/>
</dbReference>
<sequence>MVNSIEEVKNAQAQANDNSFKFVETNFKEAEVIDAPKYSYWESVWRTFGKNKVAIFFMILMIIILLMSFIQPLISGYDPMDTTNINDMSARYIEPNMTHWFGTDANGQSLFDATWSGAKTSLSISFLAVLVTTVVGVTVGAFWGLSPKIDRIMLEVYNIFANIPTLLIVIILAYSMGNGFWNLLFAMTVTSWIFTAYFIRVQVMIQRDREYNMASRTLGTPSSRMIAKNIMPYLTSIIVTDVTRALPGFISTETFLSFIGVGLSADVVSLGGLIKKYSTNLSSKPYLFWIPVAVLAIITISLYIVGQALADATDPKNHI</sequence>
<dbReference type="GO" id="GO:0015833">
    <property type="term" value="P:peptide transport"/>
    <property type="evidence" value="ECO:0007669"/>
    <property type="project" value="UniProtKB-KW"/>
</dbReference>
<evidence type="ECO:0000256" key="8">
    <source>
        <dbReference type="ARBA" id="ARBA00023136"/>
    </source>
</evidence>
<dbReference type="Gene3D" id="1.10.3720.10">
    <property type="entry name" value="MetI-like"/>
    <property type="match status" value="1"/>
</dbReference>
<dbReference type="AlphaFoldDB" id="A0AAJ1V2V4"/>
<organism evidence="12 13">
    <name type="scientific">Facklamia hominis</name>
    <dbReference type="NCBI Taxonomy" id="178214"/>
    <lineage>
        <taxon>Bacteria</taxon>
        <taxon>Bacillati</taxon>
        <taxon>Bacillota</taxon>
        <taxon>Bacilli</taxon>
        <taxon>Lactobacillales</taxon>
        <taxon>Aerococcaceae</taxon>
        <taxon>Facklamia</taxon>
    </lineage>
</organism>
<keyword evidence="8 10" id="KW-0472">Membrane</keyword>
<evidence type="ECO:0000256" key="2">
    <source>
        <dbReference type="ARBA" id="ARBA00022448"/>
    </source>
</evidence>
<dbReference type="PROSITE" id="PS50928">
    <property type="entry name" value="ABC_TM1"/>
    <property type="match status" value="1"/>
</dbReference>
<gene>
    <name evidence="12" type="ORF">QP433_05795</name>
</gene>
<dbReference type="EMBL" id="JASOOE010000010">
    <property type="protein sequence ID" value="MDK7187488.1"/>
    <property type="molecule type" value="Genomic_DNA"/>
</dbReference>
<dbReference type="GO" id="GO:0055085">
    <property type="term" value="P:transmembrane transport"/>
    <property type="evidence" value="ECO:0007669"/>
    <property type="project" value="InterPro"/>
</dbReference>
<keyword evidence="7 10" id="KW-1133">Transmembrane helix</keyword>
<dbReference type="RefSeq" id="WP_070610013.1">
    <property type="nucleotide sequence ID" value="NZ_CAUPDI010000032.1"/>
</dbReference>
<feature type="domain" description="ABC transmembrane type-1" evidence="11">
    <location>
        <begin position="118"/>
        <end position="306"/>
    </location>
</feature>
<dbReference type="InterPro" id="IPR054864">
    <property type="entry name" value="OppC_permease"/>
</dbReference>
<keyword evidence="2 10" id="KW-0813">Transport</keyword>
<comment type="subcellular location">
    <subcellularLocation>
        <location evidence="1 10">Cell membrane</location>
        <topology evidence="1 10">Multi-pass membrane protein</topology>
    </subcellularLocation>
</comment>
<feature type="transmembrane region" description="Helical" evidence="10">
    <location>
        <begin position="124"/>
        <end position="144"/>
    </location>
</feature>
<feature type="transmembrane region" description="Helical" evidence="10">
    <location>
        <begin position="156"/>
        <end position="174"/>
    </location>
</feature>
<protein>
    <submittedName>
        <fullName evidence="12">ABC transporter permease</fullName>
    </submittedName>
</protein>
<dbReference type="GO" id="GO:0015031">
    <property type="term" value="P:protein transport"/>
    <property type="evidence" value="ECO:0007669"/>
    <property type="project" value="UniProtKB-KW"/>
</dbReference>
<evidence type="ECO:0000313" key="12">
    <source>
        <dbReference type="EMBL" id="MDK7187488.1"/>
    </source>
</evidence>
<dbReference type="Pfam" id="PF12911">
    <property type="entry name" value="OppC_N"/>
    <property type="match status" value="1"/>
</dbReference>
<evidence type="ECO:0000259" key="11">
    <source>
        <dbReference type="PROSITE" id="PS50928"/>
    </source>
</evidence>
<dbReference type="InterPro" id="IPR000515">
    <property type="entry name" value="MetI-like"/>
</dbReference>
<comment type="caution">
    <text evidence="12">The sequence shown here is derived from an EMBL/GenBank/DDBJ whole genome shotgun (WGS) entry which is preliminary data.</text>
</comment>
<feature type="transmembrane region" description="Helical" evidence="10">
    <location>
        <begin position="180"/>
        <end position="199"/>
    </location>
</feature>
<keyword evidence="4 10" id="KW-0812">Transmembrane</keyword>
<comment type="similarity">
    <text evidence="9">Belongs to the binding-protein-dependent transport system permease family. OppBC subfamily.</text>
</comment>
<dbReference type="Pfam" id="PF00528">
    <property type="entry name" value="BPD_transp_1"/>
    <property type="match status" value="1"/>
</dbReference>
<dbReference type="PANTHER" id="PTHR43386:SF24">
    <property type="entry name" value="OLIGOPEPTIDE TRANSPORT SYSTEM PERMEASE PROTEIN AMID"/>
    <property type="match status" value="1"/>
</dbReference>
<reference evidence="12" key="1">
    <citation type="submission" date="2023-05" db="EMBL/GenBank/DDBJ databases">
        <title>Cataloging the Phylogenetic Diversity of Human Bladder Bacteria.</title>
        <authorList>
            <person name="Du J."/>
        </authorList>
    </citation>
    <scope>NUCLEOTIDE SEQUENCE</scope>
    <source>
        <strain evidence="12">UMB1231</strain>
    </source>
</reference>
<evidence type="ECO:0000313" key="13">
    <source>
        <dbReference type="Proteomes" id="UP001229251"/>
    </source>
</evidence>
<feature type="transmembrane region" description="Helical" evidence="10">
    <location>
        <begin position="53"/>
        <end position="74"/>
    </location>
</feature>
<feature type="transmembrane region" description="Helical" evidence="10">
    <location>
        <begin position="286"/>
        <end position="306"/>
    </location>
</feature>
<evidence type="ECO:0000256" key="3">
    <source>
        <dbReference type="ARBA" id="ARBA00022475"/>
    </source>
</evidence>
<evidence type="ECO:0000256" key="10">
    <source>
        <dbReference type="RuleBase" id="RU363032"/>
    </source>
</evidence>
<evidence type="ECO:0000256" key="4">
    <source>
        <dbReference type="ARBA" id="ARBA00022692"/>
    </source>
</evidence>
<accession>A0AAJ1V2V4</accession>
<keyword evidence="3" id="KW-1003">Cell membrane</keyword>